<feature type="transmembrane region" description="Helical" evidence="8">
    <location>
        <begin position="98"/>
        <end position="118"/>
    </location>
</feature>
<dbReference type="EMBL" id="CP096574">
    <property type="protein sequence ID" value="UPU35532.1"/>
    <property type="molecule type" value="Genomic_DNA"/>
</dbReference>
<evidence type="ECO:0000256" key="3">
    <source>
        <dbReference type="ARBA" id="ARBA00022448"/>
    </source>
</evidence>
<comment type="similarity">
    <text evidence="2">Belongs to the auxin efflux carrier (TC 2.A.69) family.</text>
</comment>
<dbReference type="GO" id="GO:0005886">
    <property type="term" value="C:plasma membrane"/>
    <property type="evidence" value="ECO:0007669"/>
    <property type="project" value="UniProtKB-SubCell"/>
</dbReference>
<evidence type="ECO:0000256" key="7">
    <source>
        <dbReference type="ARBA" id="ARBA00023136"/>
    </source>
</evidence>
<keyword evidence="4" id="KW-1003">Cell membrane</keyword>
<dbReference type="Pfam" id="PF03547">
    <property type="entry name" value="Mem_trans"/>
    <property type="match status" value="1"/>
</dbReference>
<feature type="transmembrane region" description="Helical" evidence="8">
    <location>
        <begin position="192"/>
        <end position="213"/>
    </location>
</feature>
<evidence type="ECO:0000256" key="5">
    <source>
        <dbReference type="ARBA" id="ARBA00022692"/>
    </source>
</evidence>
<name>A0A6V8MRZ1_9BACT</name>
<evidence type="ECO:0000313" key="12">
    <source>
        <dbReference type="Proteomes" id="UP000831485"/>
    </source>
</evidence>
<dbReference type="InterPro" id="IPR004776">
    <property type="entry name" value="Mem_transp_PIN-like"/>
</dbReference>
<dbReference type="Proteomes" id="UP000568888">
    <property type="component" value="Unassembled WGS sequence"/>
</dbReference>
<keyword evidence="6 8" id="KW-1133">Transmembrane helix</keyword>
<reference evidence="10" key="3">
    <citation type="submission" date="2022-04" db="EMBL/GenBank/DDBJ databases">
        <authorList>
            <person name="Liu G."/>
        </authorList>
    </citation>
    <scope>NUCLEOTIDE SEQUENCE</scope>
    <source>
        <strain evidence="10">RG22</strain>
    </source>
</reference>
<reference evidence="9" key="2">
    <citation type="journal article" date="2021" name="Int. J. Syst. Evol. Microbiol.">
        <title>Geomonas silvestris sp. nov., Geomonas paludis sp. nov. and Geomonas limicola sp. nov., isolated from terrestrial environments, and emended description of the genus Geomonas.</title>
        <authorList>
            <person name="Itoh H."/>
            <person name="Xu Z."/>
            <person name="Masuda Y."/>
            <person name="Ushijima N."/>
            <person name="Hayakawa C."/>
            <person name="Shiratori Y."/>
            <person name="Senoo K."/>
        </authorList>
    </citation>
    <scope>NUCLEOTIDE SEQUENCE</scope>
    <source>
        <strain evidence="9">Red736</strain>
    </source>
</reference>
<evidence type="ECO:0000256" key="2">
    <source>
        <dbReference type="ARBA" id="ARBA00010145"/>
    </source>
</evidence>
<organism evidence="9 11">
    <name type="scientific">Geomonas paludis</name>
    <dbReference type="NCBI Taxonomy" id="2740185"/>
    <lineage>
        <taxon>Bacteria</taxon>
        <taxon>Pseudomonadati</taxon>
        <taxon>Thermodesulfobacteriota</taxon>
        <taxon>Desulfuromonadia</taxon>
        <taxon>Geobacterales</taxon>
        <taxon>Geobacteraceae</taxon>
        <taxon>Geomonas</taxon>
    </lineage>
</organism>
<keyword evidence="5 8" id="KW-0812">Transmembrane</keyword>
<dbReference type="GO" id="GO:0055085">
    <property type="term" value="P:transmembrane transport"/>
    <property type="evidence" value="ECO:0007669"/>
    <property type="project" value="InterPro"/>
</dbReference>
<keyword evidence="7 8" id="KW-0472">Membrane</keyword>
<feature type="transmembrane region" description="Helical" evidence="8">
    <location>
        <begin position="250"/>
        <end position="272"/>
    </location>
</feature>
<reference evidence="11" key="1">
    <citation type="submission" date="2020-06" db="EMBL/GenBank/DDBJ databases">
        <title>Draft genomic sequecing of Geomonas sp. Red736.</title>
        <authorList>
            <person name="Itoh H."/>
            <person name="Xu Z.X."/>
            <person name="Ushijima N."/>
            <person name="Masuda Y."/>
            <person name="Shiratori Y."/>
            <person name="Senoo K."/>
        </authorList>
    </citation>
    <scope>NUCLEOTIDE SEQUENCE [LARGE SCALE GENOMIC DNA]</scope>
    <source>
        <strain evidence="11">Red736</strain>
    </source>
</reference>
<dbReference type="PANTHER" id="PTHR36838">
    <property type="entry name" value="AUXIN EFFLUX CARRIER FAMILY PROTEIN"/>
    <property type="match status" value="1"/>
</dbReference>
<feature type="transmembrane region" description="Helical" evidence="8">
    <location>
        <begin position="62"/>
        <end position="86"/>
    </location>
</feature>
<protein>
    <submittedName>
        <fullName evidence="9 10">Transporter</fullName>
    </submittedName>
</protein>
<accession>A0A6V8MRZ1</accession>
<dbReference type="InterPro" id="IPR038770">
    <property type="entry name" value="Na+/solute_symporter_sf"/>
</dbReference>
<evidence type="ECO:0000313" key="11">
    <source>
        <dbReference type="Proteomes" id="UP000568888"/>
    </source>
</evidence>
<proteinExistence type="inferred from homology"/>
<sequence length="306" mass="31962">MSTIVNALTPVLSLILAGFLIRRSEFLSPSFWPSAERLTYFLLMPAALIHSLAGKKIGSLPWFGILVTVEWVVAASALLVILWGAANRRMGGGVFTSLFQGGVRFNTFVALALAESLFGKEGLFLAALGAGFMIVLINVLCVSAFSLTVGSGGGLDLRRLGADLARNPLIIGCLLGIGINASGWQLPAAIDGTLALAGKAAFPVGLMAVGAAYRAGDLARHWQPTLVSCGIQFLCKPVLAWWVAAATGLSGAAAGVVLLLFSVPTAPTAYILSRQMGGDHDSMASIITAQTCLSFFTLPVTLWVLL</sequence>
<feature type="transmembrane region" description="Helical" evidence="8">
    <location>
        <begin position="284"/>
        <end position="305"/>
    </location>
</feature>
<evidence type="ECO:0000313" key="9">
    <source>
        <dbReference type="EMBL" id="GFO62895.1"/>
    </source>
</evidence>
<dbReference type="PANTHER" id="PTHR36838:SF4">
    <property type="entry name" value="AUXIN EFFLUX CARRIER FAMILY PROTEIN"/>
    <property type="match status" value="1"/>
</dbReference>
<evidence type="ECO:0000256" key="4">
    <source>
        <dbReference type="ARBA" id="ARBA00022475"/>
    </source>
</evidence>
<feature type="transmembrane region" description="Helical" evidence="8">
    <location>
        <begin position="168"/>
        <end position="186"/>
    </location>
</feature>
<comment type="subcellular location">
    <subcellularLocation>
        <location evidence="1">Cell membrane</location>
        <topology evidence="1">Multi-pass membrane protein</topology>
    </subcellularLocation>
</comment>
<dbReference type="Proteomes" id="UP000831485">
    <property type="component" value="Chromosome"/>
</dbReference>
<feature type="transmembrane region" description="Helical" evidence="8">
    <location>
        <begin position="124"/>
        <end position="147"/>
    </location>
</feature>
<dbReference type="AlphaFoldDB" id="A0A6V8MRZ1"/>
<evidence type="ECO:0000313" key="10">
    <source>
        <dbReference type="EMBL" id="UPU35532.1"/>
    </source>
</evidence>
<keyword evidence="12" id="KW-1185">Reference proteome</keyword>
<evidence type="ECO:0000256" key="8">
    <source>
        <dbReference type="SAM" id="Phobius"/>
    </source>
</evidence>
<keyword evidence="3" id="KW-0813">Transport</keyword>
<evidence type="ECO:0000256" key="6">
    <source>
        <dbReference type="ARBA" id="ARBA00022989"/>
    </source>
</evidence>
<evidence type="ECO:0000256" key="1">
    <source>
        <dbReference type="ARBA" id="ARBA00004651"/>
    </source>
</evidence>
<dbReference type="Gene3D" id="1.20.1530.20">
    <property type="match status" value="1"/>
</dbReference>
<dbReference type="EMBL" id="BLXY01000001">
    <property type="protein sequence ID" value="GFO62895.1"/>
    <property type="molecule type" value="Genomic_DNA"/>
</dbReference>
<dbReference type="RefSeq" id="WP_183345361.1">
    <property type="nucleotide sequence ID" value="NZ_BLXY01000001.1"/>
</dbReference>
<gene>
    <name evidence="9" type="ORF">GMPD_08140</name>
    <name evidence="10" type="ORF">M1B72_19140</name>
</gene>